<feature type="compositionally biased region" description="Basic and acidic residues" evidence="2">
    <location>
        <begin position="705"/>
        <end position="717"/>
    </location>
</feature>
<keyword evidence="1" id="KW-0460">Magnesium</keyword>
<reference evidence="4" key="1">
    <citation type="submission" date="2014-11" db="EMBL/GenBank/DDBJ databases">
        <authorList>
            <person name="Otto D Thomas"/>
            <person name="Naeem Raeece"/>
        </authorList>
    </citation>
    <scope>NUCLEOTIDE SEQUENCE</scope>
</reference>
<dbReference type="InterPro" id="IPR001932">
    <property type="entry name" value="PPM-type_phosphatase-like_dom"/>
</dbReference>
<comment type="similarity">
    <text evidence="1">Belongs to the PP2C family.</text>
</comment>
<evidence type="ECO:0000256" key="2">
    <source>
        <dbReference type="SAM" id="MobiDB-lite"/>
    </source>
</evidence>
<dbReference type="Gene3D" id="3.60.40.10">
    <property type="entry name" value="PPM-type phosphatase domain"/>
    <property type="match status" value="1"/>
</dbReference>
<dbReference type="EMBL" id="CDMZ01004095">
    <property type="protein sequence ID" value="CEM48635.1"/>
    <property type="molecule type" value="Genomic_DNA"/>
</dbReference>
<dbReference type="EC" id="3.1.3.16" evidence="1"/>
<gene>
    <name evidence="4" type="ORF">Cvel_8952</name>
</gene>
<evidence type="ECO:0000259" key="3">
    <source>
        <dbReference type="PROSITE" id="PS51746"/>
    </source>
</evidence>
<feature type="compositionally biased region" description="Low complexity" evidence="2">
    <location>
        <begin position="668"/>
        <end position="679"/>
    </location>
</feature>
<protein>
    <recommendedName>
        <fullName evidence="1">Protein phosphatase</fullName>
        <ecNumber evidence="1">3.1.3.16</ecNumber>
    </recommendedName>
</protein>
<evidence type="ECO:0000256" key="1">
    <source>
        <dbReference type="RuleBase" id="RU366020"/>
    </source>
</evidence>
<dbReference type="GO" id="GO:0004722">
    <property type="term" value="F:protein serine/threonine phosphatase activity"/>
    <property type="evidence" value="ECO:0007669"/>
    <property type="project" value="UniProtKB-EC"/>
</dbReference>
<proteinExistence type="inferred from homology"/>
<dbReference type="VEuPathDB" id="CryptoDB:Cvel_8952"/>
<accession>A0A0G4HVX1</accession>
<name>A0A0G4HVX1_9ALVE</name>
<keyword evidence="1" id="KW-0904">Protein phosphatase</keyword>
<dbReference type="AlphaFoldDB" id="A0A0G4HVX1"/>
<feature type="region of interest" description="Disordered" evidence="2">
    <location>
        <begin position="509"/>
        <end position="728"/>
    </location>
</feature>
<dbReference type="SUPFAM" id="SSF81606">
    <property type="entry name" value="PP2C-like"/>
    <property type="match status" value="1"/>
</dbReference>
<keyword evidence="1" id="KW-0464">Manganese</keyword>
<comment type="cofactor">
    <cofactor evidence="1">
        <name>Mn(2+)</name>
        <dbReference type="ChEBI" id="CHEBI:29035"/>
    </cofactor>
</comment>
<evidence type="ECO:0000313" key="4">
    <source>
        <dbReference type="EMBL" id="CEM48635.1"/>
    </source>
</evidence>
<dbReference type="PROSITE" id="PS51746">
    <property type="entry name" value="PPM_2"/>
    <property type="match status" value="1"/>
</dbReference>
<comment type="catalytic activity">
    <reaction evidence="1">
        <text>O-phospho-L-seryl-[protein] + H2O = L-seryl-[protein] + phosphate</text>
        <dbReference type="Rhea" id="RHEA:20629"/>
        <dbReference type="Rhea" id="RHEA-COMP:9863"/>
        <dbReference type="Rhea" id="RHEA-COMP:11604"/>
        <dbReference type="ChEBI" id="CHEBI:15377"/>
        <dbReference type="ChEBI" id="CHEBI:29999"/>
        <dbReference type="ChEBI" id="CHEBI:43474"/>
        <dbReference type="ChEBI" id="CHEBI:83421"/>
        <dbReference type="EC" id="3.1.3.16"/>
    </reaction>
</comment>
<feature type="region of interest" description="Disordered" evidence="2">
    <location>
        <begin position="350"/>
        <end position="383"/>
    </location>
</feature>
<comment type="catalytic activity">
    <reaction evidence="1">
        <text>O-phospho-L-threonyl-[protein] + H2O = L-threonyl-[protein] + phosphate</text>
        <dbReference type="Rhea" id="RHEA:47004"/>
        <dbReference type="Rhea" id="RHEA-COMP:11060"/>
        <dbReference type="Rhea" id="RHEA-COMP:11605"/>
        <dbReference type="ChEBI" id="CHEBI:15377"/>
        <dbReference type="ChEBI" id="CHEBI:30013"/>
        <dbReference type="ChEBI" id="CHEBI:43474"/>
        <dbReference type="ChEBI" id="CHEBI:61977"/>
        <dbReference type="EC" id="3.1.3.16"/>
    </reaction>
</comment>
<dbReference type="GO" id="GO:0046872">
    <property type="term" value="F:metal ion binding"/>
    <property type="evidence" value="ECO:0007669"/>
    <property type="project" value="UniProtKB-UniRule"/>
</dbReference>
<feature type="domain" description="PPM-type phosphatase" evidence="3">
    <location>
        <begin position="17"/>
        <end position="330"/>
    </location>
</feature>
<sequence length="728" mass="76605">MSSKSSELCFVVGGTSKTHPHKLPARQLLEGIECNEDAWVGSWKGVCVSDGVGSMRQLYGVDPSLLPKELALRCMEKIHEPDTDPRNLPIILWESACDCESRGAATCVLVAIQGDTLYACNLGDSGWKVLRKGNRGEYRTIFASRESCIQFNMPYQVMTASRAQGPAAAAGPEAREQQVRWEQTLRVHIDARADKQACVLAHGDILLAHTDGVDDNLSGAQLEAAVNRAVKTAEAKGATWRRNEAGGDPQMPSLSPEALSRELWSEAWKWGCNRPFDPHADSKNDTSLMTPGWPSRVDWRTSFSHELEQSTGRVLMGGKPDDITVVAAFVAPVDSAAANNSQRGVAARNGSLLPTAGEGGGAAGSGNGSAGASPKRTETSKSGGELLTSCLMKETLQEQAFKGGWVGNCIPAEGESINTGEPHGHSPGVEQGRAASRGRFIDSGRTSFTLPEDACFTGEEEEENFELEKKMAERTKLNVSVPLPSQGSTGKGDRMGVHAVHSNIQQGRVMGDRGASPVCDETIDSVRSRGGTTTGRENRFPSLSSETAENRGSASPPSLKVQKASGGGVSPVGHSASRDSRGSGGSFGRIRMEAVKTPKVKGDDRILSPAHGSPVSSEGRDYTPSRGLVVQDIFASSSSAATTGRPAQQPSTSASSTRVPPLLQGEISPFDSADASPAATQTAPQGLLTRGASGSGGERGGGGKMGEEMYGRGDGSRKSHAASPARRG</sequence>
<keyword evidence="1" id="KW-0479">Metal-binding</keyword>
<dbReference type="PANTHER" id="PTHR12320:SF1">
    <property type="entry name" value="PROTEIN PHOSPHATASE PTC7 HOMOLOG"/>
    <property type="match status" value="1"/>
</dbReference>
<dbReference type="InterPro" id="IPR036457">
    <property type="entry name" value="PPM-type-like_dom_sf"/>
</dbReference>
<feature type="compositionally biased region" description="Polar residues" evidence="2">
    <location>
        <begin position="634"/>
        <end position="658"/>
    </location>
</feature>
<dbReference type="PANTHER" id="PTHR12320">
    <property type="entry name" value="PROTEIN PHOSPHATASE 2C"/>
    <property type="match status" value="1"/>
</dbReference>
<feature type="compositionally biased region" description="Gly residues" evidence="2">
    <location>
        <begin position="693"/>
        <end position="704"/>
    </location>
</feature>
<feature type="compositionally biased region" description="Basic and acidic residues" evidence="2">
    <location>
        <begin position="590"/>
        <end position="606"/>
    </location>
</feature>
<comment type="cofactor">
    <cofactor evidence="1">
        <name>Mg(2+)</name>
        <dbReference type="ChEBI" id="CHEBI:18420"/>
    </cofactor>
</comment>
<keyword evidence="1" id="KW-0378">Hydrolase</keyword>
<dbReference type="InterPro" id="IPR039123">
    <property type="entry name" value="PPTC7"/>
</dbReference>
<feature type="compositionally biased region" description="Gly residues" evidence="2">
    <location>
        <begin position="357"/>
        <end position="369"/>
    </location>
</feature>
<organism evidence="4">
    <name type="scientific">Chromera velia CCMP2878</name>
    <dbReference type="NCBI Taxonomy" id="1169474"/>
    <lineage>
        <taxon>Eukaryota</taxon>
        <taxon>Sar</taxon>
        <taxon>Alveolata</taxon>
        <taxon>Colpodellida</taxon>
        <taxon>Chromeraceae</taxon>
        <taxon>Chromera</taxon>
    </lineage>
</organism>
<feature type="compositionally biased region" description="Polar residues" evidence="2">
    <location>
        <begin position="530"/>
        <end position="556"/>
    </location>
</feature>